<dbReference type="AlphaFoldDB" id="A0A2I7SKN6"/>
<organism evidence="1 2">
    <name type="scientific">Pseudotamlana carrageenivorans</name>
    <dbReference type="NCBI Taxonomy" id="2069432"/>
    <lineage>
        <taxon>Bacteria</taxon>
        <taxon>Pseudomonadati</taxon>
        <taxon>Bacteroidota</taxon>
        <taxon>Flavobacteriia</taxon>
        <taxon>Flavobacteriales</taxon>
        <taxon>Flavobacteriaceae</taxon>
        <taxon>Pseudotamlana</taxon>
    </lineage>
</organism>
<dbReference type="Proteomes" id="UP000236592">
    <property type="component" value="Chromosome"/>
</dbReference>
<name>A0A2I7SKN6_9FLAO</name>
<keyword evidence="2" id="KW-1185">Reference proteome</keyword>
<accession>A0A2I7SKN6</accession>
<dbReference type="KEGG" id="taj:C1A40_13985"/>
<dbReference type="RefSeq" id="WP_102996437.1">
    <property type="nucleotide sequence ID" value="NZ_CP025938.1"/>
</dbReference>
<dbReference type="EMBL" id="CP025938">
    <property type="protein sequence ID" value="AUS06486.1"/>
    <property type="molecule type" value="Genomic_DNA"/>
</dbReference>
<proteinExistence type="predicted"/>
<sequence length="68" mass="7420">MALNKTALKSELQQGFINIFSDPKTENNVEEVAEQLADLISNKVNDFVKTGSAIGVDSRGDTHNLTIE</sequence>
<evidence type="ECO:0000313" key="1">
    <source>
        <dbReference type="EMBL" id="AUS06486.1"/>
    </source>
</evidence>
<gene>
    <name evidence="1" type="ORF">C1A40_13985</name>
</gene>
<protein>
    <submittedName>
        <fullName evidence="1">Uncharacterized protein</fullName>
    </submittedName>
</protein>
<reference evidence="2" key="1">
    <citation type="submission" date="2018-01" db="EMBL/GenBank/DDBJ databases">
        <title>Complete genome of Tamlana sp. UJ94.</title>
        <authorList>
            <person name="Jung J."/>
            <person name="Chung D."/>
            <person name="Bae S.S."/>
            <person name="Baek K."/>
        </authorList>
    </citation>
    <scope>NUCLEOTIDE SEQUENCE [LARGE SCALE GENOMIC DNA]</scope>
    <source>
        <strain evidence="2">UJ94</strain>
    </source>
</reference>
<evidence type="ECO:0000313" key="2">
    <source>
        <dbReference type="Proteomes" id="UP000236592"/>
    </source>
</evidence>